<protein>
    <recommendedName>
        <fullName evidence="2">CBM-cenC domain-containing protein</fullName>
    </recommendedName>
</protein>
<proteinExistence type="predicted"/>
<dbReference type="SUPFAM" id="SSF49785">
    <property type="entry name" value="Galactose-binding domain-like"/>
    <property type="match status" value="1"/>
</dbReference>
<dbReference type="EMBL" id="BARW01035114">
    <property type="protein sequence ID" value="GAJ17849.1"/>
    <property type="molecule type" value="Genomic_DNA"/>
</dbReference>
<evidence type="ECO:0008006" key="2">
    <source>
        <dbReference type="Google" id="ProtNLM"/>
    </source>
</evidence>
<gene>
    <name evidence="1" type="ORF">S12H4_54848</name>
</gene>
<sequence>WDKLPQIDKPVVLSVISPETLGNLMTNGDFETPDATGRGPEGWRVNGRTKIWVVPDGLDEGLGEHVLKFENTSGWEYISRTISLRGGQTYLYTAWVRNENIGTGSNMTQHFADGSQKRLYDVQVFTCGANNPHWQMFTCRKQMPADTKQVSFTPVANGKGWAMWDNIRVTVFEGTDYAAEAHRAKDAPIIDGSLNEWIKKCPIPLIGRNQITEQAETYAWSPENLS</sequence>
<organism evidence="1">
    <name type="scientific">marine sediment metagenome</name>
    <dbReference type="NCBI Taxonomy" id="412755"/>
    <lineage>
        <taxon>unclassified sequences</taxon>
        <taxon>metagenomes</taxon>
        <taxon>ecological metagenomes</taxon>
    </lineage>
</organism>
<feature type="non-terminal residue" evidence="1">
    <location>
        <position position="226"/>
    </location>
</feature>
<evidence type="ECO:0000313" key="1">
    <source>
        <dbReference type="EMBL" id="GAJ17849.1"/>
    </source>
</evidence>
<comment type="caution">
    <text evidence="1">The sequence shown here is derived from an EMBL/GenBank/DDBJ whole genome shotgun (WGS) entry which is preliminary data.</text>
</comment>
<dbReference type="AlphaFoldDB" id="X1UK06"/>
<reference evidence="1" key="1">
    <citation type="journal article" date="2014" name="Front. Microbiol.">
        <title>High frequency of phylogenetically diverse reductive dehalogenase-homologous genes in deep subseafloor sedimentary metagenomes.</title>
        <authorList>
            <person name="Kawai M."/>
            <person name="Futagami T."/>
            <person name="Toyoda A."/>
            <person name="Takaki Y."/>
            <person name="Nishi S."/>
            <person name="Hori S."/>
            <person name="Arai W."/>
            <person name="Tsubouchi T."/>
            <person name="Morono Y."/>
            <person name="Uchiyama I."/>
            <person name="Ito T."/>
            <person name="Fujiyama A."/>
            <person name="Inagaki F."/>
            <person name="Takami H."/>
        </authorList>
    </citation>
    <scope>NUCLEOTIDE SEQUENCE</scope>
    <source>
        <strain evidence="1">Expedition CK06-06</strain>
    </source>
</reference>
<dbReference type="Gene3D" id="2.60.120.260">
    <property type="entry name" value="Galactose-binding domain-like"/>
    <property type="match status" value="1"/>
</dbReference>
<accession>X1UK06</accession>
<name>X1UK06_9ZZZZ</name>
<dbReference type="InterPro" id="IPR008979">
    <property type="entry name" value="Galactose-bd-like_sf"/>
</dbReference>
<feature type="non-terminal residue" evidence="1">
    <location>
        <position position="1"/>
    </location>
</feature>